<dbReference type="PANTHER" id="PTHR42756:SF1">
    <property type="entry name" value="TRANSCRIPTIONAL REPRESSOR OF EMRAB OPERON"/>
    <property type="match status" value="1"/>
</dbReference>
<sequence>MRTSELPFEKCESLDEQTDYVFSEQVGHLLRKAYQWHMSIFQDLSCEPNLTAPQFVALCTIQEMGSCSITDIVKATAVDQATMRGVVERLKSKEWINLSEDPNDRRKVVIQLSESGADLVARMVPCAKEVTEATLGNLNPAERVALIYLLKKMVQS</sequence>
<dbReference type="RefSeq" id="WP_277253875.1">
    <property type="nucleotide sequence ID" value="NZ_CAXHZV010000013.1"/>
</dbReference>
<accession>A0AAW7XGH2</accession>
<dbReference type="Gene3D" id="1.10.10.10">
    <property type="entry name" value="Winged helix-like DNA-binding domain superfamily/Winged helix DNA-binding domain"/>
    <property type="match status" value="1"/>
</dbReference>
<dbReference type="EMBL" id="JAUOPG010000003">
    <property type="protein sequence ID" value="MDO6453250.1"/>
    <property type="molecule type" value="Genomic_DNA"/>
</dbReference>
<dbReference type="InterPro" id="IPR036388">
    <property type="entry name" value="WH-like_DNA-bd_sf"/>
</dbReference>
<evidence type="ECO:0000256" key="1">
    <source>
        <dbReference type="ARBA" id="ARBA00023015"/>
    </source>
</evidence>
<dbReference type="SMART" id="SM00347">
    <property type="entry name" value="HTH_MARR"/>
    <property type="match status" value="1"/>
</dbReference>
<comment type="caution">
    <text evidence="5">The sequence shown here is derived from an EMBL/GenBank/DDBJ whole genome shotgun (WGS) entry which is preliminary data.</text>
</comment>
<protein>
    <submittedName>
        <fullName evidence="5">MarR family transcriptional regulator</fullName>
    </submittedName>
</protein>
<feature type="domain" description="HTH marR-type" evidence="4">
    <location>
        <begin position="23"/>
        <end position="155"/>
    </location>
</feature>
<keyword evidence="2" id="KW-0238">DNA-binding</keyword>
<proteinExistence type="predicted"/>
<dbReference type="InterPro" id="IPR000835">
    <property type="entry name" value="HTH_MarR-typ"/>
</dbReference>
<gene>
    <name evidence="5" type="ORF">Q4490_06710</name>
</gene>
<dbReference type="InterPro" id="IPR036390">
    <property type="entry name" value="WH_DNA-bd_sf"/>
</dbReference>
<dbReference type="PRINTS" id="PR00598">
    <property type="entry name" value="HTHMARR"/>
</dbReference>
<keyword evidence="1" id="KW-0805">Transcription regulation</keyword>
<evidence type="ECO:0000256" key="2">
    <source>
        <dbReference type="ARBA" id="ARBA00023125"/>
    </source>
</evidence>
<keyword evidence="3" id="KW-0804">Transcription</keyword>
<dbReference type="PROSITE" id="PS50995">
    <property type="entry name" value="HTH_MARR_2"/>
    <property type="match status" value="1"/>
</dbReference>
<evidence type="ECO:0000259" key="4">
    <source>
        <dbReference type="PROSITE" id="PS50995"/>
    </source>
</evidence>
<dbReference type="PANTHER" id="PTHR42756">
    <property type="entry name" value="TRANSCRIPTIONAL REGULATOR, MARR"/>
    <property type="match status" value="1"/>
</dbReference>
<dbReference type="GO" id="GO:0003700">
    <property type="term" value="F:DNA-binding transcription factor activity"/>
    <property type="evidence" value="ECO:0007669"/>
    <property type="project" value="InterPro"/>
</dbReference>
<name>A0AAW7XGH2_9GAMM</name>
<evidence type="ECO:0000256" key="3">
    <source>
        <dbReference type="ARBA" id="ARBA00023163"/>
    </source>
</evidence>
<dbReference type="Pfam" id="PF01047">
    <property type="entry name" value="MarR"/>
    <property type="match status" value="1"/>
</dbReference>
<evidence type="ECO:0000313" key="6">
    <source>
        <dbReference type="Proteomes" id="UP001169862"/>
    </source>
</evidence>
<organism evidence="5 6">
    <name type="scientific">Neptunomonas phycophila</name>
    <dbReference type="NCBI Taxonomy" id="1572645"/>
    <lineage>
        <taxon>Bacteria</taxon>
        <taxon>Pseudomonadati</taxon>
        <taxon>Pseudomonadota</taxon>
        <taxon>Gammaproteobacteria</taxon>
        <taxon>Oceanospirillales</taxon>
        <taxon>Oceanospirillaceae</taxon>
        <taxon>Neptunomonas</taxon>
    </lineage>
</organism>
<reference evidence="5" key="1">
    <citation type="submission" date="2023-07" db="EMBL/GenBank/DDBJ databases">
        <title>Genome content predicts the carbon catabolic preferences of heterotrophic bacteria.</title>
        <authorList>
            <person name="Gralka M."/>
        </authorList>
    </citation>
    <scope>NUCLEOTIDE SEQUENCE</scope>
    <source>
        <strain evidence="5">I2M16</strain>
    </source>
</reference>
<dbReference type="SUPFAM" id="SSF46785">
    <property type="entry name" value="Winged helix' DNA-binding domain"/>
    <property type="match status" value="1"/>
</dbReference>
<evidence type="ECO:0000313" key="5">
    <source>
        <dbReference type="EMBL" id="MDO6453250.1"/>
    </source>
</evidence>
<dbReference type="GO" id="GO:0003677">
    <property type="term" value="F:DNA binding"/>
    <property type="evidence" value="ECO:0007669"/>
    <property type="project" value="UniProtKB-KW"/>
</dbReference>
<dbReference type="Proteomes" id="UP001169862">
    <property type="component" value="Unassembled WGS sequence"/>
</dbReference>
<dbReference type="AlphaFoldDB" id="A0AAW7XGH2"/>